<dbReference type="Proteomes" id="UP000013827">
    <property type="component" value="Unassembled WGS sequence"/>
</dbReference>
<dbReference type="Gene3D" id="2.60.120.650">
    <property type="entry name" value="Cupin"/>
    <property type="match status" value="1"/>
</dbReference>
<name>A0A0D3J295_EMIH1</name>
<accession>A0A0D3J295</accession>
<dbReference type="KEGG" id="ehx:EMIHUDRAFT_118493"/>
<reference evidence="3" key="1">
    <citation type="journal article" date="2013" name="Nature">
        <title>Pan genome of the phytoplankton Emiliania underpins its global distribution.</title>
        <authorList>
            <person name="Read B.A."/>
            <person name="Kegel J."/>
            <person name="Klute M.J."/>
            <person name="Kuo A."/>
            <person name="Lefebvre S.C."/>
            <person name="Maumus F."/>
            <person name="Mayer C."/>
            <person name="Miller J."/>
            <person name="Monier A."/>
            <person name="Salamov A."/>
            <person name="Young J."/>
            <person name="Aguilar M."/>
            <person name="Claverie J.M."/>
            <person name="Frickenhaus S."/>
            <person name="Gonzalez K."/>
            <person name="Herman E.K."/>
            <person name="Lin Y.C."/>
            <person name="Napier J."/>
            <person name="Ogata H."/>
            <person name="Sarno A.F."/>
            <person name="Shmutz J."/>
            <person name="Schroeder D."/>
            <person name="de Vargas C."/>
            <person name="Verret F."/>
            <person name="von Dassow P."/>
            <person name="Valentin K."/>
            <person name="Van de Peer Y."/>
            <person name="Wheeler G."/>
            <person name="Dacks J.B."/>
            <person name="Delwiche C.F."/>
            <person name="Dyhrman S.T."/>
            <person name="Glockner G."/>
            <person name="John U."/>
            <person name="Richards T."/>
            <person name="Worden A.Z."/>
            <person name="Zhang X."/>
            <person name="Grigoriev I.V."/>
            <person name="Allen A.E."/>
            <person name="Bidle K."/>
            <person name="Borodovsky M."/>
            <person name="Bowler C."/>
            <person name="Brownlee C."/>
            <person name="Cock J.M."/>
            <person name="Elias M."/>
            <person name="Gladyshev V.N."/>
            <person name="Groth M."/>
            <person name="Guda C."/>
            <person name="Hadaegh A."/>
            <person name="Iglesias-Rodriguez M.D."/>
            <person name="Jenkins J."/>
            <person name="Jones B.M."/>
            <person name="Lawson T."/>
            <person name="Leese F."/>
            <person name="Lindquist E."/>
            <person name="Lobanov A."/>
            <person name="Lomsadze A."/>
            <person name="Malik S.B."/>
            <person name="Marsh M.E."/>
            <person name="Mackinder L."/>
            <person name="Mock T."/>
            <person name="Mueller-Roeber B."/>
            <person name="Pagarete A."/>
            <person name="Parker M."/>
            <person name="Probert I."/>
            <person name="Quesneville H."/>
            <person name="Raines C."/>
            <person name="Rensing S.A."/>
            <person name="Riano-Pachon D.M."/>
            <person name="Richier S."/>
            <person name="Rokitta S."/>
            <person name="Shiraiwa Y."/>
            <person name="Soanes D.M."/>
            <person name="van der Giezen M."/>
            <person name="Wahlund T.M."/>
            <person name="Williams B."/>
            <person name="Wilson W."/>
            <person name="Wolfe G."/>
            <person name="Wurch L.L."/>
        </authorList>
    </citation>
    <scope>NUCLEOTIDE SEQUENCE</scope>
</reference>
<evidence type="ECO:0000313" key="3">
    <source>
        <dbReference type="Proteomes" id="UP000013827"/>
    </source>
</evidence>
<reference evidence="2" key="2">
    <citation type="submission" date="2024-10" db="UniProtKB">
        <authorList>
            <consortium name="EnsemblProtists"/>
        </authorList>
    </citation>
    <scope>IDENTIFICATION</scope>
</reference>
<dbReference type="GeneID" id="17263779"/>
<dbReference type="Pfam" id="PF13621">
    <property type="entry name" value="Cupin_8"/>
    <property type="match status" value="1"/>
</dbReference>
<evidence type="ECO:0000313" key="2">
    <source>
        <dbReference type="EnsemblProtists" id="EOD17630"/>
    </source>
</evidence>
<keyword evidence="3" id="KW-1185">Reference proteome</keyword>
<evidence type="ECO:0000259" key="1">
    <source>
        <dbReference type="PROSITE" id="PS51184"/>
    </source>
</evidence>
<dbReference type="EnsemblProtists" id="EOD17630">
    <property type="protein sequence ID" value="EOD17630"/>
    <property type="gene ID" value="EMIHUDRAFT_118493"/>
</dbReference>
<feature type="domain" description="JmjC" evidence="1">
    <location>
        <begin position="103"/>
        <end position="254"/>
    </location>
</feature>
<dbReference type="InterPro" id="IPR050910">
    <property type="entry name" value="JMJD6_ArgDemeth/LysHydrox"/>
</dbReference>
<dbReference type="RefSeq" id="XP_005770059.1">
    <property type="nucleotide sequence ID" value="XM_005770002.1"/>
</dbReference>
<dbReference type="InterPro" id="IPR003347">
    <property type="entry name" value="JmjC_dom"/>
</dbReference>
<dbReference type="AlphaFoldDB" id="A0A0D3J295"/>
<dbReference type="SUPFAM" id="SSF51197">
    <property type="entry name" value="Clavaminate synthase-like"/>
    <property type="match status" value="1"/>
</dbReference>
<dbReference type="HOGENOM" id="CLU_578014_0_0_1"/>
<sequence length="473" mass="49656">MLIASAFGCTVRRLTADEFADDRVLSEPVLVAAASAPPPLEALDALTVRVVSASSADSMLYSQFGRGAAPAEPQRFAAFAANASGMVFSFGDEAETSPVEAVMPSGLAAQAARVLERASLAAGDECAQSQPWHTPLVSAGGRRTGLRLHQHGAAWLYLLSGAKRWWLAHPESDLFDEPSRAEAVALASVSDEAQWPPPGAAPLCSVEQRPGELLFVPAMWFHATRNTGGGLTLGVGAQTVLSSLPREAALAEVSALHRAFPRCARLEAYLLEGEERPTRASAARLAALVRRDPWHLPARLTLLRHSLAAGGGAGSGAALEVAADLEAHVRRLVEQHAALTPLDARFVLGAAAEQLHEAARARLAPRARGALSESATALFLGSARLQDTARSLLVGAGERGADGAALPTQHRAAWLEAVTRMASSSYAGGAQQAVRECVRALRAMPPHEGDDAASEARAVAEKLARALGSRERR</sequence>
<dbReference type="PaxDb" id="2903-EOD17630"/>
<dbReference type="PROSITE" id="PS51184">
    <property type="entry name" value="JMJC"/>
    <property type="match status" value="1"/>
</dbReference>
<protein>
    <recommendedName>
        <fullName evidence="1">JmjC domain-containing protein</fullName>
    </recommendedName>
</protein>
<proteinExistence type="predicted"/>
<dbReference type="PANTHER" id="PTHR12480">
    <property type="entry name" value="ARGININE DEMETHYLASE AND LYSYL-HYDROXYLASE JMJD"/>
    <property type="match status" value="1"/>
</dbReference>
<organism evidence="2 3">
    <name type="scientific">Emiliania huxleyi (strain CCMP1516)</name>
    <dbReference type="NCBI Taxonomy" id="280463"/>
    <lineage>
        <taxon>Eukaryota</taxon>
        <taxon>Haptista</taxon>
        <taxon>Haptophyta</taxon>
        <taxon>Prymnesiophyceae</taxon>
        <taxon>Isochrysidales</taxon>
        <taxon>Noelaerhabdaceae</taxon>
        <taxon>Emiliania</taxon>
    </lineage>
</organism>
<dbReference type="InterPro" id="IPR041667">
    <property type="entry name" value="Cupin_8"/>
</dbReference>